<proteinExistence type="predicted"/>
<evidence type="ECO:0000313" key="2">
    <source>
        <dbReference type="EMBL" id="CAG6647963.1"/>
    </source>
</evidence>
<organism evidence="2">
    <name type="scientific">Cacopsylla melanoneura</name>
    <dbReference type="NCBI Taxonomy" id="428564"/>
    <lineage>
        <taxon>Eukaryota</taxon>
        <taxon>Metazoa</taxon>
        <taxon>Ecdysozoa</taxon>
        <taxon>Arthropoda</taxon>
        <taxon>Hexapoda</taxon>
        <taxon>Insecta</taxon>
        <taxon>Pterygota</taxon>
        <taxon>Neoptera</taxon>
        <taxon>Paraneoptera</taxon>
        <taxon>Hemiptera</taxon>
        <taxon>Sternorrhyncha</taxon>
        <taxon>Psylloidea</taxon>
        <taxon>Psyllidae</taxon>
        <taxon>Psyllinae</taxon>
        <taxon>Cacopsylla</taxon>
    </lineage>
</organism>
<name>A0A8D8RB55_9HEMI</name>
<dbReference type="EMBL" id="HBUF01149666">
    <property type="protein sequence ID" value="CAG6647963.1"/>
    <property type="molecule type" value="Transcribed_RNA"/>
</dbReference>
<reference evidence="2" key="1">
    <citation type="submission" date="2021-05" db="EMBL/GenBank/DDBJ databases">
        <authorList>
            <person name="Alioto T."/>
            <person name="Alioto T."/>
            <person name="Gomez Garrido J."/>
        </authorList>
    </citation>
    <scope>NUCLEOTIDE SEQUENCE</scope>
</reference>
<feature type="transmembrane region" description="Helical" evidence="1">
    <location>
        <begin position="52"/>
        <end position="72"/>
    </location>
</feature>
<dbReference type="AlphaFoldDB" id="A0A8D8RB55"/>
<keyword evidence="1" id="KW-1133">Transmembrane helix</keyword>
<accession>A0A8D8RB55</accession>
<protein>
    <submittedName>
        <fullName evidence="2">Uncharacterized protein</fullName>
    </submittedName>
</protein>
<sequence>MSILSIEIIIFCSFIHEYFAWLNYLFRQPLYYLLQIVNLIFVQLFLEHLWIINLMVYGSITVYISFECSLYFDTRYTLIHEIHLILVPFRPIFVLPTCITIVDRFYE</sequence>
<keyword evidence="1" id="KW-0472">Membrane</keyword>
<evidence type="ECO:0000256" key="1">
    <source>
        <dbReference type="SAM" id="Phobius"/>
    </source>
</evidence>
<keyword evidence="1" id="KW-0812">Transmembrane</keyword>
<feature type="transmembrane region" description="Helical" evidence="1">
    <location>
        <begin position="6"/>
        <end position="25"/>
    </location>
</feature>